<dbReference type="EMBL" id="CM002928">
    <property type="protein sequence ID" value="KGN43884.1"/>
    <property type="molecule type" value="Genomic_DNA"/>
</dbReference>
<dbReference type="OrthoDB" id="5835829at2759"/>
<comment type="catalytic activity">
    <reaction evidence="5">
        <text>mogrol + UDP-alpha-D-glucose = mogroside IE + UDP + H(+)</text>
        <dbReference type="Rhea" id="RHEA:52044"/>
        <dbReference type="ChEBI" id="CHEBI:15378"/>
        <dbReference type="ChEBI" id="CHEBI:58223"/>
        <dbReference type="ChEBI" id="CHEBI:58885"/>
        <dbReference type="ChEBI" id="CHEBI:138974"/>
        <dbReference type="ChEBI" id="CHEBI:138975"/>
        <dbReference type="EC" id="2.4.1.350"/>
    </reaction>
    <physiologicalReaction direction="left-to-right" evidence="5">
        <dbReference type="Rhea" id="RHEA:52045"/>
    </physiologicalReaction>
</comment>
<dbReference type="PANTHER" id="PTHR11926:SF986">
    <property type="entry name" value="UDP-GLYCOSYLTRANSFERASE 84A1"/>
    <property type="match status" value="1"/>
</dbReference>
<dbReference type="Pfam" id="PF00201">
    <property type="entry name" value="UDPGT"/>
    <property type="match status" value="1"/>
</dbReference>
<reference evidence="8 9" key="1">
    <citation type="journal article" date="2009" name="Nat. Genet.">
        <title>The genome of the cucumber, Cucumis sativus L.</title>
        <authorList>
            <person name="Huang S."/>
            <person name="Li R."/>
            <person name="Zhang Z."/>
            <person name="Li L."/>
            <person name="Gu X."/>
            <person name="Fan W."/>
            <person name="Lucas W.J."/>
            <person name="Wang X."/>
            <person name="Xie B."/>
            <person name="Ni P."/>
            <person name="Ren Y."/>
            <person name="Zhu H."/>
            <person name="Li J."/>
            <person name="Lin K."/>
            <person name="Jin W."/>
            <person name="Fei Z."/>
            <person name="Li G."/>
            <person name="Staub J."/>
            <person name="Kilian A."/>
            <person name="van der Vossen E.A."/>
            <person name="Wu Y."/>
            <person name="Guo J."/>
            <person name="He J."/>
            <person name="Jia Z."/>
            <person name="Ren Y."/>
            <person name="Tian G."/>
            <person name="Lu Y."/>
            <person name="Ruan J."/>
            <person name="Qian W."/>
            <person name="Wang M."/>
            <person name="Huang Q."/>
            <person name="Li B."/>
            <person name="Xuan Z."/>
            <person name="Cao J."/>
            <person name="Asan"/>
            <person name="Wu Z."/>
            <person name="Zhang J."/>
            <person name="Cai Q."/>
            <person name="Bai Y."/>
            <person name="Zhao B."/>
            <person name="Han Y."/>
            <person name="Li Y."/>
            <person name="Li X."/>
            <person name="Wang S."/>
            <person name="Shi Q."/>
            <person name="Liu S."/>
            <person name="Cho W.K."/>
            <person name="Kim J.Y."/>
            <person name="Xu Y."/>
            <person name="Heller-Uszynska K."/>
            <person name="Miao H."/>
            <person name="Cheng Z."/>
            <person name="Zhang S."/>
            <person name="Wu J."/>
            <person name="Yang Y."/>
            <person name="Kang H."/>
            <person name="Li M."/>
            <person name="Liang H."/>
            <person name="Ren X."/>
            <person name="Shi Z."/>
            <person name="Wen M."/>
            <person name="Jian M."/>
            <person name="Yang H."/>
            <person name="Zhang G."/>
            <person name="Yang Z."/>
            <person name="Chen R."/>
            <person name="Liu S."/>
            <person name="Li J."/>
            <person name="Ma L."/>
            <person name="Liu H."/>
            <person name="Zhou Y."/>
            <person name="Zhao J."/>
            <person name="Fang X."/>
            <person name="Li G."/>
            <person name="Fang L."/>
            <person name="Li Y."/>
            <person name="Liu D."/>
            <person name="Zheng H."/>
            <person name="Zhang Y."/>
            <person name="Qin N."/>
            <person name="Li Z."/>
            <person name="Yang G."/>
            <person name="Yang S."/>
            <person name="Bolund L."/>
            <person name="Kristiansen K."/>
            <person name="Zheng H."/>
            <person name="Li S."/>
            <person name="Zhang X."/>
            <person name="Yang H."/>
            <person name="Wang J."/>
            <person name="Sun R."/>
            <person name="Zhang B."/>
            <person name="Jiang S."/>
            <person name="Wang J."/>
            <person name="Du Y."/>
            <person name="Li S."/>
        </authorList>
    </citation>
    <scope>NUCLEOTIDE SEQUENCE [LARGE SCALE GENOMIC DNA]</scope>
    <source>
        <strain evidence="9">cv. 9930</strain>
    </source>
</reference>
<reference evidence="8 9" key="3">
    <citation type="journal article" date="2010" name="BMC Genomics">
        <title>Transcriptome sequencing and comparative analysis of cucumber flowers with different sex types.</title>
        <authorList>
            <person name="Guo S."/>
            <person name="Zheng Y."/>
            <person name="Joung J.G."/>
            <person name="Liu S."/>
            <person name="Zhang Z."/>
            <person name="Crasta O.R."/>
            <person name="Sobral B.W."/>
            <person name="Xu Y."/>
            <person name="Huang S."/>
            <person name="Fei Z."/>
        </authorList>
    </citation>
    <scope>NUCLEOTIDE SEQUENCE [LARGE SCALE GENOMIC DNA]</scope>
    <source>
        <strain evidence="9">cv. 9930</strain>
    </source>
</reference>
<evidence type="ECO:0000256" key="5">
    <source>
        <dbReference type="ARBA" id="ARBA00050692"/>
    </source>
</evidence>
<name>A0A0A0K4K6_CUCSA</name>
<evidence type="ECO:0000256" key="1">
    <source>
        <dbReference type="ARBA" id="ARBA00004721"/>
    </source>
</evidence>
<evidence type="ECO:0000256" key="6">
    <source>
        <dbReference type="RuleBase" id="RU003718"/>
    </source>
</evidence>
<comment type="pathway">
    <text evidence="1">Secondary metabolite biosynthesis; terpenoid biosynthesis.</text>
</comment>
<dbReference type="FunFam" id="3.40.50.2000:FF:000019">
    <property type="entry name" value="Glycosyltransferase"/>
    <property type="match status" value="1"/>
</dbReference>
<dbReference type="EC" id="2.4.1.-" evidence="7"/>
<organism evidence="8 9">
    <name type="scientific">Cucumis sativus</name>
    <name type="common">Cucumber</name>
    <dbReference type="NCBI Taxonomy" id="3659"/>
    <lineage>
        <taxon>Eukaryota</taxon>
        <taxon>Viridiplantae</taxon>
        <taxon>Streptophyta</taxon>
        <taxon>Embryophyta</taxon>
        <taxon>Tracheophyta</taxon>
        <taxon>Spermatophyta</taxon>
        <taxon>Magnoliopsida</taxon>
        <taxon>eudicotyledons</taxon>
        <taxon>Gunneridae</taxon>
        <taxon>Pentapetalae</taxon>
        <taxon>rosids</taxon>
        <taxon>fabids</taxon>
        <taxon>Cucurbitales</taxon>
        <taxon>Cucurbitaceae</taxon>
        <taxon>Benincaseae</taxon>
        <taxon>Cucumis</taxon>
    </lineage>
</organism>
<evidence type="ECO:0000313" key="8">
    <source>
        <dbReference type="EMBL" id="KGN43884.1"/>
    </source>
</evidence>
<protein>
    <recommendedName>
        <fullName evidence="7">Glycosyltransferase</fullName>
        <ecNumber evidence="7">2.4.1.-</ecNumber>
    </recommendedName>
</protein>
<comment type="similarity">
    <text evidence="2 6">Belongs to the UDP-glycosyltransferase family.</text>
</comment>
<keyword evidence="9" id="KW-1185">Reference proteome</keyword>
<dbReference type="CDD" id="cd03784">
    <property type="entry name" value="GT1_Gtf-like"/>
    <property type="match status" value="1"/>
</dbReference>
<dbReference type="OMA" id="HVLLICY"/>
<reference evidence="8 9" key="2">
    <citation type="journal article" date="2009" name="PLoS ONE">
        <title>An integrated genetic and cytogenetic map of the cucumber genome.</title>
        <authorList>
            <person name="Ren Y."/>
            <person name="Zhang Z."/>
            <person name="Liu J."/>
            <person name="Staub J.E."/>
            <person name="Han Y."/>
            <person name="Cheng Z."/>
            <person name="Li X."/>
            <person name="Lu J."/>
            <person name="Miao H."/>
            <person name="Kang H."/>
            <person name="Xie B."/>
            <person name="Gu X."/>
            <person name="Wang X."/>
            <person name="Du Y."/>
            <person name="Jin W."/>
            <person name="Huang S."/>
        </authorList>
    </citation>
    <scope>NUCLEOTIDE SEQUENCE [LARGE SCALE GENOMIC DNA]</scope>
    <source>
        <strain evidence="9">cv. 9930</strain>
    </source>
</reference>
<gene>
    <name evidence="8" type="ORF">Csa_7G072220</name>
</gene>
<dbReference type="Gene3D" id="3.40.50.2000">
    <property type="entry name" value="Glycogen Phosphorylase B"/>
    <property type="match status" value="2"/>
</dbReference>
<proteinExistence type="inferred from homology"/>
<evidence type="ECO:0000313" key="9">
    <source>
        <dbReference type="Proteomes" id="UP000029981"/>
    </source>
</evidence>
<dbReference type="GO" id="GO:0080044">
    <property type="term" value="F:quercetin 7-O-glucosyltransferase activity"/>
    <property type="evidence" value="ECO:0000318"/>
    <property type="project" value="GO_Central"/>
</dbReference>
<dbReference type="Gramene" id="KGN43884">
    <property type="protein sequence ID" value="KGN43884"/>
    <property type="gene ID" value="Csa_7G072220"/>
</dbReference>
<dbReference type="PANTHER" id="PTHR11926">
    <property type="entry name" value="GLUCOSYL/GLUCURONOSYL TRANSFERASES"/>
    <property type="match status" value="1"/>
</dbReference>
<evidence type="ECO:0000256" key="7">
    <source>
        <dbReference type="RuleBase" id="RU362057"/>
    </source>
</evidence>
<evidence type="ECO:0000256" key="4">
    <source>
        <dbReference type="ARBA" id="ARBA00022679"/>
    </source>
</evidence>
<dbReference type="FunFam" id="3.40.50.2000:FF:000101">
    <property type="entry name" value="Glycosyltransferase"/>
    <property type="match status" value="1"/>
</dbReference>
<accession>A0A0A0K4K6</accession>
<dbReference type="InterPro" id="IPR035595">
    <property type="entry name" value="UDP_glycos_trans_CS"/>
</dbReference>
<dbReference type="AlphaFoldDB" id="A0A0A0K4K6"/>
<reference evidence="8 9" key="4">
    <citation type="journal article" date="2011" name="BMC Genomics">
        <title>RNA-Seq improves annotation of protein-coding genes in the cucumber genome.</title>
        <authorList>
            <person name="Li Z."/>
            <person name="Zhang Z."/>
            <person name="Yan P."/>
            <person name="Huang S."/>
            <person name="Fei Z."/>
            <person name="Lin K."/>
        </authorList>
    </citation>
    <scope>NUCLEOTIDE SEQUENCE [LARGE SCALE GENOMIC DNA]</scope>
    <source>
        <strain evidence="9">cv. 9930</strain>
    </source>
</reference>
<dbReference type="GO" id="GO:0005737">
    <property type="term" value="C:cytoplasm"/>
    <property type="evidence" value="ECO:0000318"/>
    <property type="project" value="GO_Central"/>
</dbReference>
<sequence>MPAVSETPCHVFLVTFPGQGHMNPTIRLGKKLASKGVYITISTTLEFGLSLKNAGSIGDHPSPVGSGFIDFEFWDDGWELDDPRRRDLDLYMPQLQITGKPALSQMLRNRASENRPVSCVIGNPFVPWVCDVANDIGIPCSVLWVQSCSVFSIYYHFSRKSVDFPSESDPYCDVQLPSLPSLKYDEIPSFLHPHGVYKAIGRSISQQFHNVSIPFCILMDTFEELERDVIKHMSTICPVKPIGPLFKTLKISDDNKKADLSGDFLKADDCFEWLDFKPPNSVVYISFGSIVHLSQKQIEEMAHALCNSGFSFLWVMKPLPKDMEECLGLKQHVLPDGFLEKAGERAKIVKWSPQQKVLSHPSIACFVTHCGWNSSVEALSSGVPVLVLPQWGDQVTNAKFLVEEYGVGIRLGRGESEKRLVERDEFEQYLRDAIVGQKAKELRENALKWKIAAEKAAADDGPSESNIEEFVEEIKKKKPCGQMSDIHNLGVNNVEKA</sequence>
<dbReference type="eggNOG" id="KOG1192">
    <property type="taxonomic scope" value="Eukaryota"/>
</dbReference>
<evidence type="ECO:0000256" key="3">
    <source>
        <dbReference type="ARBA" id="ARBA00022676"/>
    </source>
</evidence>
<dbReference type="KEGG" id="csv:101215099"/>
<dbReference type="PROSITE" id="PS00375">
    <property type="entry name" value="UDPGT"/>
    <property type="match status" value="1"/>
</dbReference>
<dbReference type="InterPro" id="IPR002213">
    <property type="entry name" value="UDP_glucos_trans"/>
</dbReference>
<evidence type="ECO:0000256" key="2">
    <source>
        <dbReference type="ARBA" id="ARBA00009995"/>
    </source>
</evidence>
<keyword evidence="3 6" id="KW-0328">Glycosyltransferase</keyword>
<dbReference type="GO" id="GO:0080043">
    <property type="term" value="F:quercetin 3-O-glucosyltransferase activity"/>
    <property type="evidence" value="ECO:0000318"/>
    <property type="project" value="GO_Central"/>
</dbReference>
<dbReference type="SUPFAM" id="SSF53756">
    <property type="entry name" value="UDP-Glycosyltransferase/glycogen phosphorylase"/>
    <property type="match status" value="1"/>
</dbReference>
<keyword evidence="4 6" id="KW-0808">Transferase</keyword>
<dbReference type="Proteomes" id="UP000029981">
    <property type="component" value="Chromosome 7"/>
</dbReference>